<evidence type="ECO:0000313" key="9">
    <source>
        <dbReference type="Proteomes" id="UP000030475"/>
    </source>
</evidence>
<evidence type="ECO:0000256" key="2">
    <source>
        <dbReference type="ARBA" id="ARBA00022519"/>
    </source>
</evidence>
<keyword evidence="1" id="KW-1003">Cell membrane</keyword>
<evidence type="ECO:0000313" key="8">
    <source>
        <dbReference type="EMBL" id="PJO67365.1"/>
    </source>
</evidence>
<dbReference type="AlphaFoldDB" id="A0A069AXU3"/>
<organism evidence="7 9">
    <name type="scientific">Burkholderia pseudomallei</name>
    <name type="common">Pseudomonas pseudomallei</name>
    <dbReference type="NCBI Taxonomy" id="28450"/>
    <lineage>
        <taxon>Bacteria</taxon>
        <taxon>Pseudomonadati</taxon>
        <taxon>Pseudomonadota</taxon>
        <taxon>Betaproteobacteria</taxon>
        <taxon>Burkholderiales</taxon>
        <taxon>Burkholderiaceae</taxon>
        <taxon>Burkholderia</taxon>
        <taxon>pseudomallei group</taxon>
    </lineage>
</organism>
<protein>
    <submittedName>
        <fullName evidence="7">LPS export ABC transporter periplasmic protein LptC</fullName>
    </submittedName>
</protein>
<name>A0A069AXU3_BURPE</name>
<accession>A0A069AXU3</accession>
<dbReference type="EMBL" id="JQIM01000010">
    <property type="protein sequence ID" value="KGX06931.1"/>
    <property type="molecule type" value="Genomic_DNA"/>
</dbReference>
<dbReference type="Gene3D" id="2.60.450.10">
    <property type="entry name" value="Lipopolysaccharide (LPS) transport protein A like domain"/>
    <property type="match status" value="1"/>
</dbReference>
<keyword evidence="5 6" id="KW-0472">Membrane</keyword>
<dbReference type="GO" id="GO:0030288">
    <property type="term" value="C:outer membrane-bounded periplasmic space"/>
    <property type="evidence" value="ECO:0007669"/>
    <property type="project" value="TreeGrafter"/>
</dbReference>
<dbReference type="Proteomes" id="UP000231878">
    <property type="component" value="Unassembled WGS sequence"/>
</dbReference>
<dbReference type="PANTHER" id="PTHR37481:SF1">
    <property type="entry name" value="LIPOPOLYSACCHARIDE EXPORT SYSTEM PROTEIN LPTC"/>
    <property type="match status" value="1"/>
</dbReference>
<sequence>MDGKFRLTSMIPLAAMAALAGGTYWLLQATLPPPGEAVVRPKSHTPDYFADNFSVTELDQTGSTQYRLTAAGLVHYEDDETSDLTRPALRAFQPGKPTVTATAKRGAVNGDVSIVDLYDDARILRAAGAGDPPMQADSQHFRVLVNDDVIETEKPVKLQRGLSIANAAAGMKYNNVTRVIELYGNVRGTIAASDTSGGAAGQPK</sequence>
<dbReference type="OMA" id="VAGSTFW"/>
<keyword evidence="4 6" id="KW-1133">Transmembrane helix</keyword>
<dbReference type="RefSeq" id="WP_004522855.1">
    <property type="nucleotide sequence ID" value="NZ_AP028071.1"/>
</dbReference>
<dbReference type="GO" id="GO:0017089">
    <property type="term" value="F:glycolipid transfer activity"/>
    <property type="evidence" value="ECO:0007669"/>
    <property type="project" value="TreeGrafter"/>
</dbReference>
<keyword evidence="3 6" id="KW-0812">Transmembrane</keyword>
<dbReference type="InterPro" id="IPR010664">
    <property type="entry name" value="LipoPS_assembly_LptC-rel"/>
</dbReference>
<evidence type="ECO:0000313" key="10">
    <source>
        <dbReference type="Proteomes" id="UP000231878"/>
    </source>
</evidence>
<feature type="transmembrane region" description="Helical" evidence="6">
    <location>
        <begin position="7"/>
        <end position="27"/>
    </location>
</feature>
<dbReference type="NCBIfam" id="TIGR04409">
    <property type="entry name" value="LptC_YrbK"/>
    <property type="match status" value="1"/>
</dbReference>
<dbReference type="GO" id="GO:0015221">
    <property type="term" value="F:lipopolysaccharide transmembrane transporter activity"/>
    <property type="evidence" value="ECO:0007669"/>
    <property type="project" value="InterPro"/>
</dbReference>
<evidence type="ECO:0000256" key="1">
    <source>
        <dbReference type="ARBA" id="ARBA00022475"/>
    </source>
</evidence>
<evidence type="ECO:0000256" key="3">
    <source>
        <dbReference type="ARBA" id="ARBA00022692"/>
    </source>
</evidence>
<dbReference type="InterPro" id="IPR052363">
    <property type="entry name" value="LPS_export_LptC"/>
</dbReference>
<comment type="caution">
    <text evidence="7">The sequence shown here is derived from an EMBL/GenBank/DDBJ whole genome shotgun (WGS) entry which is preliminary data.</text>
</comment>
<evidence type="ECO:0000256" key="4">
    <source>
        <dbReference type="ARBA" id="ARBA00022989"/>
    </source>
</evidence>
<dbReference type="GeneID" id="93059057"/>
<reference evidence="7 9" key="1">
    <citation type="submission" date="2014-08" db="EMBL/GenBank/DDBJ databases">
        <authorList>
            <person name="Bunnell A."/>
            <person name="Chain P.S."/>
            <person name="Chertkov O."/>
            <person name="Currie B.J."/>
            <person name="Daligault H.E."/>
            <person name="Davenport K.W."/>
            <person name="Davis C."/>
            <person name="Gleasner C.D."/>
            <person name="Johnson S.L."/>
            <person name="Kaestli M."/>
            <person name="Koren S."/>
            <person name="Kunde Y.A."/>
            <person name="Mayo M."/>
            <person name="McMurry K.K."/>
            <person name="Price E.P."/>
            <person name="Reitenga K.G."/>
            <person name="Robison R."/>
            <person name="Rosovitz M.J."/>
            <person name="Sarovich D.S."/>
            <person name="Teshima H."/>
        </authorList>
    </citation>
    <scope>NUCLEOTIDE SEQUENCE [LARGE SCALE GENOMIC DNA]</scope>
    <source>
        <strain evidence="7 9">MSHR44</strain>
    </source>
</reference>
<evidence type="ECO:0000313" key="7">
    <source>
        <dbReference type="EMBL" id="KGX06931.1"/>
    </source>
</evidence>
<evidence type="ECO:0000256" key="5">
    <source>
        <dbReference type="ARBA" id="ARBA00023136"/>
    </source>
</evidence>
<dbReference type="InterPro" id="IPR026265">
    <property type="entry name" value="LptC"/>
</dbReference>
<dbReference type="OrthoDB" id="8589410at2"/>
<dbReference type="GO" id="GO:0005886">
    <property type="term" value="C:plasma membrane"/>
    <property type="evidence" value="ECO:0007669"/>
    <property type="project" value="InterPro"/>
</dbReference>
<dbReference type="Proteomes" id="UP000030475">
    <property type="component" value="Unassembled WGS sequence"/>
</dbReference>
<dbReference type="Pfam" id="PF06835">
    <property type="entry name" value="LptC"/>
    <property type="match status" value="1"/>
</dbReference>
<gene>
    <name evidence="7" type="primary">lptC</name>
    <name evidence="8" type="ORF">CWD88_05305</name>
    <name evidence="7" type="ORF">Y036_1438</name>
</gene>
<keyword evidence="2" id="KW-0997">Cell inner membrane</keyword>
<proteinExistence type="predicted"/>
<dbReference type="PANTHER" id="PTHR37481">
    <property type="entry name" value="LIPOPOLYSACCHARIDE EXPORT SYSTEM PROTEIN LPTC"/>
    <property type="match status" value="1"/>
</dbReference>
<evidence type="ECO:0000256" key="6">
    <source>
        <dbReference type="SAM" id="Phobius"/>
    </source>
</evidence>
<dbReference type="EMBL" id="PHRB01000003">
    <property type="protein sequence ID" value="PJO67365.1"/>
    <property type="molecule type" value="Genomic_DNA"/>
</dbReference>
<reference evidence="8 10" key="2">
    <citation type="submission" date="2017-11" db="EMBL/GenBank/DDBJ databases">
        <title>Molecular characterization of Burkholderia pseudomallei and closely related isolates from Vietnam.</title>
        <authorList>
            <person name="Ustinov D.V."/>
            <person name="Antonov A.S."/>
            <person name="Avdusheva E.F."/>
            <person name="Shpak I.M."/>
            <person name="Zakharova I.B."/>
            <person name="Thi L.A."/>
            <person name="Teteryatnikova N."/>
            <person name="Lopasteyskaya Y.A."/>
            <person name="Kuzyutina J.A."/>
            <person name="Ngo T.N."/>
            <person name="Victorov D.V."/>
        </authorList>
    </citation>
    <scope>NUCLEOTIDE SEQUENCE [LARGE SCALE GENOMIC DNA]</scope>
    <source>
        <strain evidence="8 10">V1512</strain>
    </source>
</reference>